<dbReference type="Proteomes" id="UP000823486">
    <property type="component" value="Unassembled WGS sequence"/>
</dbReference>
<name>A0ABS2QLW1_9BACI</name>
<sequence length="54" mass="6334">MTIELKELLNDIEKCRARMVNLASRTSMIDHNVVEASTQLDTLIHKYIMMTRKQ</sequence>
<keyword evidence="2" id="KW-1185">Reference proteome</keyword>
<accession>A0ABS2QLW1</accession>
<reference evidence="1 2" key="1">
    <citation type="submission" date="2021-01" db="EMBL/GenBank/DDBJ databases">
        <title>Genomic Encyclopedia of Type Strains, Phase IV (KMG-IV): sequencing the most valuable type-strain genomes for metagenomic binning, comparative biology and taxonomic classification.</title>
        <authorList>
            <person name="Goeker M."/>
        </authorList>
    </citation>
    <scope>NUCLEOTIDE SEQUENCE [LARGE SCALE GENOMIC DNA]</scope>
    <source>
        <strain evidence="1 2">DSM 105482</strain>
    </source>
</reference>
<comment type="caution">
    <text evidence="1">The sequence shown here is derived from an EMBL/GenBank/DDBJ whole genome shotgun (WGS) entry which is preliminary data.</text>
</comment>
<dbReference type="RefSeq" id="WP_239558864.1">
    <property type="nucleotide sequence ID" value="NZ_JAFBFI010000019.1"/>
</dbReference>
<evidence type="ECO:0000313" key="1">
    <source>
        <dbReference type="EMBL" id="MBM7694162.1"/>
    </source>
</evidence>
<dbReference type="EMBL" id="JAFBFI010000019">
    <property type="protein sequence ID" value="MBM7694162.1"/>
    <property type="molecule type" value="Genomic_DNA"/>
</dbReference>
<gene>
    <name evidence="1" type="ORF">JOC77_003606</name>
</gene>
<dbReference type="SUPFAM" id="SSF140500">
    <property type="entry name" value="BAS1536-like"/>
    <property type="match status" value="1"/>
</dbReference>
<dbReference type="InterPro" id="IPR037208">
    <property type="entry name" value="Spo0E-like_sf"/>
</dbReference>
<dbReference type="Pfam" id="PF09388">
    <property type="entry name" value="SpoOE-like"/>
    <property type="match status" value="1"/>
</dbReference>
<proteinExistence type="predicted"/>
<protein>
    <submittedName>
        <fullName evidence="1">Stage 0 sporulation regulatory protein</fullName>
    </submittedName>
</protein>
<organism evidence="1 2">
    <name type="scientific">Peribacillus deserti</name>
    <dbReference type="NCBI Taxonomy" id="673318"/>
    <lineage>
        <taxon>Bacteria</taxon>
        <taxon>Bacillati</taxon>
        <taxon>Bacillota</taxon>
        <taxon>Bacilli</taxon>
        <taxon>Bacillales</taxon>
        <taxon>Bacillaceae</taxon>
        <taxon>Peribacillus</taxon>
    </lineage>
</organism>
<dbReference type="InterPro" id="IPR018540">
    <property type="entry name" value="Spo0E-like"/>
</dbReference>
<dbReference type="Gene3D" id="4.10.280.10">
    <property type="entry name" value="Helix-loop-helix DNA-binding domain"/>
    <property type="match status" value="1"/>
</dbReference>
<dbReference type="InterPro" id="IPR036638">
    <property type="entry name" value="HLH_DNA-bd_sf"/>
</dbReference>
<evidence type="ECO:0000313" key="2">
    <source>
        <dbReference type="Proteomes" id="UP000823486"/>
    </source>
</evidence>